<keyword evidence="7 11" id="KW-0496">Mitochondrion</keyword>
<dbReference type="GO" id="GO:0031966">
    <property type="term" value="C:mitochondrial membrane"/>
    <property type="evidence" value="ECO:0007669"/>
    <property type="project" value="UniProtKB-SubCell"/>
</dbReference>
<evidence type="ECO:0000256" key="5">
    <source>
        <dbReference type="ARBA" id="ARBA00022946"/>
    </source>
</evidence>
<feature type="transmembrane region" description="Helical" evidence="13">
    <location>
        <begin position="206"/>
        <end position="227"/>
    </location>
</feature>
<keyword evidence="15" id="KW-1185">Reference proteome</keyword>
<dbReference type="InterPro" id="IPR006369">
    <property type="entry name" value="Protohaem_IX_farnesylTrfase"/>
</dbReference>
<dbReference type="PANTHER" id="PTHR43448:SF2">
    <property type="entry name" value="PROTOHEME IX FARNESYLTRANSFERASE, MITOCHONDRIAL"/>
    <property type="match status" value="1"/>
</dbReference>
<dbReference type="PROSITE" id="PS00943">
    <property type="entry name" value="UBIA"/>
    <property type="match status" value="1"/>
</dbReference>
<dbReference type="FunFam" id="1.10.357.140:FF:000004">
    <property type="entry name" value="Protoheme IX farnesyltransferase, mitochondrial"/>
    <property type="match status" value="1"/>
</dbReference>
<keyword evidence="8 11" id="KW-0350">Heme biosynthesis</keyword>
<evidence type="ECO:0000256" key="4">
    <source>
        <dbReference type="ARBA" id="ARBA00022692"/>
    </source>
</evidence>
<evidence type="ECO:0000256" key="7">
    <source>
        <dbReference type="ARBA" id="ARBA00023128"/>
    </source>
</evidence>
<dbReference type="EC" id="2.5.1.-" evidence="11"/>
<feature type="transmembrane region" description="Helical" evidence="13">
    <location>
        <begin position="138"/>
        <end position="155"/>
    </location>
</feature>
<evidence type="ECO:0000256" key="8">
    <source>
        <dbReference type="ARBA" id="ARBA00023133"/>
    </source>
</evidence>
<dbReference type="InterPro" id="IPR030470">
    <property type="entry name" value="UbiA_prenylTrfase_CS"/>
</dbReference>
<dbReference type="EMBL" id="RBNJ01000408">
    <property type="protein sequence ID" value="RUS34579.1"/>
    <property type="molecule type" value="Genomic_DNA"/>
</dbReference>
<comment type="function">
    <text evidence="11">Converts protoheme IX and farnesyl diphosphate to heme O.</text>
</comment>
<evidence type="ECO:0000256" key="9">
    <source>
        <dbReference type="ARBA" id="ARBA00023136"/>
    </source>
</evidence>
<comment type="subcellular location">
    <subcellularLocation>
        <location evidence="1">Mitochondrion membrane</location>
        <topology evidence="1">Multi-pass membrane protein</topology>
    </subcellularLocation>
</comment>
<evidence type="ECO:0000256" key="6">
    <source>
        <dbReference type="ARBA" id="ARBA00022989"/>
    </source>
</evidence>
<protein>
    <recommendedName>
        <fullName evidence="2 11">Protoheme IX farnesyltransferase, mitochondrial</fullName>
        <ecNumber evidence="11">2.5.1.-</ecNumber>
    </recommendedName>
    <alternativeName>
        <fullName evidence="10 11">Heme O synthase</fullName>
    </alternativeName>
</protein>
<dbReference type="GO" id="GO:0008495">
    <property type="term" value="F:protoheme IX farnesyltransferase activity"/>
    <property type="evidence" value="ECO:0007669"/>
    <property type="project" value="InterPro"/>
</dbReference>
<sequence>MTMSLPKTLSHSCLLLTSRGQLCSRARPASLHTLVSARPTKQAQDKRRVLTHFGRAIPPKRPVLPTRTLQRRHQISAATAAVQPQEPDDYDPAAPPPTTATTSPQPSTPAATPTTKFKPIPSITPGTLPNLYRDLTKAKLGGLVALSTMCGYAMAPGATDLPLFFTTTLGTVLCISSANAFNQWIEIPYDAQMLRTRNRVLVRRALSPLHAFSFGTITGLAGVSLLALTVNPLTAFLGAANIALYACIYTPLKRASIANTWVGALVGAIPPMMGWTACTGSLDPGAWLLGGVLFAWQFPHFNSLAWNLRADYSKAGYRMMSVTDPALNARVSLRYATLMLPICWAAPALDMTSWWFAADSTLVNAAIIVQAWRFWKKSDEKTARQLFFGSLVHLPLVLALMMVHKVGEEGWEAGVGAGEEEEEERDENRESG</sequence>
<dbReference type="InterPro" id="IPR044878">
    <property type="entry name" value="UbiA_sf"/>
</dbReference>
<dbReference type="InterPro" id="IPR016315">
    <property type="entry name" value="Protohaem_IX_farnesylTrfase_mt"/>
</dbReference>
<dbReference type="PIRSF" id="PIRSF001773">
    <property type="entry name" value="COX10"/>
    <property type="match status" value="1"/>
</dbReference>
<dbReference type="Proteomes" id="UP000274822">
    <property type="component" value="Unassembled WGS sequence"/>
</dbReference>
<evidence type="ECO:0000256" key="12">
    <source>
        <dbReference type="SAM" id="MobiDB-lite"/>
    </source>
</evidence>
<dbReference type="Gene3D" id="1.10.357.140">
    <property type="entry name" value="UbiA prenyltransferase"/>
    <property type="match status" value="1"/>
</dbReference>
<comment type="similarity">
    <text evidence="11">Belongs to the ubiA prenyltransferase family.</text>
</comment>
<dbReference type="PANTHER" id="PTHR43448">
    <property type="entry name" value="PROTOHEME IX FARNESYLTRANSFERASE, MITOCHONDRIAL"/>
    <property type="match status" value="1"/>
</dbReference>
<keyword evidence="9 11" id="KW-0472">Membrane</keyword>
<evidence type="ECO:0000256" key="2">
    <source>
        <dbReference type="ARBA" id="ARBA00016335"/>
    </source>
</evidence>
<keyword evidence="3 11" id="KW-0808">Transferase</keyword>
<feature type="transmembrane region" description="Helical" evidence="13">
    <location>
        <begin position="386"/>
        <end position="404"/>
    </location>
</feature>
<feature type="transmembrane region" description="Helical" evidence="13">
    <location>
        <begin position="287"/>
        <end position="306"/>
    </location>
</feature>
<dbReference type="CDD" id="cd13957">
    <property type="entry name" value="PT_UbiA_Cox10"/>
    <property type="match status" value="1"/>
</dbReference>
<keyword evidence="5" id="KW-0809">Transit peptide</keyword>
<reference evidence="14 15" key="1">
    <citation type="journal article" date="2018" name="New Phytol.">
        <title>Phylogenomics of Endogonaceae and evolution of mycorrhizas within Mucoromycota.</title>
        <authorList>
            <person name="Chang Y."/>
            <person name="Desiro A."/>
            <person name="Na H."/>
            <person name="Sandor L."/>
            <person name="Lipzen A."/>
            <person name="Clum A."/>
            <person name="Barry K."/>
            <person name="Grigoriev I.V."/>
            <person name="Martin F.M."/>
            <person name="Stajich J.E."/>
            <person name="Smith M.E."/>
            <person name="Bonito G."/>
            <person name="Spatafora J.W."/>
        </authorList>
    </citation>
    <scope>NUCLEOTIDE SEQUENCE [LARGE SCALE GENOMIC DNA]</scope>
    <source>
        <strain evidence="14 15">AD002</strain>
    </source>
</reference>
<feature type="transmembrane region" description="Helical" evidence="13">
    <location>
        <begin position="161"/>
        <end position="185"/>
    </location>
</feature>
<dbReference type="AlphaFoldDB" id="A0A433QXP3"/>
<feature type="transmembrane region" description="Helical" evidence="13">
    <location>
        <begin position="257"/>
        <end position="275"/>
    </location>
</feature>
<evidence type="ECO:0000256" key="11">
    <source>
        <dbReference type="PIRNR" id="PIRNR001773"/>
    </source>
</evidence>
<evidence type="ECO:0000256" key="1">
    <source>
        <dbReference type="ARBA" id="ARBA00004225"/>
    </source>
</evidence>
<evidence type="ECO:0000256" key="3">
    <source>
        <dbReference type="ARBA" id="ARBA00022679"/>
    </source>
</evidence>
<feature type="transmembrane region" description="Helical" evidence="13">
    <location>
        <begin position="233"/>
        <end position="250"/>
    </location>
</feature>
<evidence type="ECO:0000313" key="15">
    <source>
        <dbReference type="Proteomes" id="UP000274822"/>
    </source>
</evidence>
<name>A0A433QXP3_9FUNG</name>
<feature type="transmembrane region" description="Helical" evidence="13">
    <location>
        <begin position="327"/>
        <end position="347"/>
    </location>
</feature>
<keyword evidence="6 13" id="KW-1133">Transmembrane helix</keyword>
<dbReference type="Pfam" id="PF01040">
    <property type="entry name" value="UbiA"/>
    <property type="match status" value="1"/>
</dbReference>
<feature type="region of interest" description="Disordered" evidence="12">
    <location>
        <begin position="413"/>
        <end position="432"/>
    </location>
</feature>
<organism evidence="14 15">
    <name type="scientific">Jimgerdemannia flammicorona</name>
    <dbReference type="NCBI Taxonomy" id="994334"/>
    <lineage>
        <taxon>Eukaryota</taxon>
        <taxon>Fungi</taxon>
        <taxon>Fungi incertae sedis</taxon>
        <taxon>Mucoromycota</taxon>
        <taxon>Mucoromycotina</taxon>
        <taxon>Endogonomycetes</taxon>
        <taxon>Endogonales</taxon>
        <taxon>Endogonaceae</taxon>
        <taxon>Jimgerdemannia</taxon>
    </lineage>
</organism>
<evidence type="ECO:0000313" key="14">
    <source>
        <dbReference type="EMBL" id="RUS34579.1"/>
    </source>
</evidence>
<dbReference type="GO" id="GO:0006784">
    <property type="term" value="P:heme A biosynthetic process"/>
    <property type="evidence" value="ECO:0007669"/>
    <property type="project" value="TreeGrafter"/>
</dbReference>
<evidence type="ECO:0000256" key="10">
    <source>
        <dbReference type="ARBA" id="ARBA00030253"/>
    </source>
</evidence>
<feature type="compositionally biased region" description="Low complexity" evidence="12">
    <location>
        <begin position="99"/>
        <end position="115"/>
    </location>
</feature>
<evidence type="ECO:0000256" key="13">
    <source>
        <dbReference type="SAM" id="Phobius"/>
    </source>
</evidence>
<dbReference type="HAMAP" id="MF_00154">
    <property type="entry name" value="CyoE_CtaB"/>
    <property type="match status" value="1"/>
</dbReference>
<gene>
    <name evidence="14" type="ORF">BC938DRAFT_479626</name>
</gene>
<accession>A0A433QXP3</accession>
<keyword evidence="4 13" id="KW-0812">Transmembrane</keyword>
<dbReference type="NCBIfam" id="TIGR01473">
    <property type="entry name" value="cyoE_ctaB"/>
    <property type="match status" value="1"/>
</dbReference>
<comment type="caution">
    <text evidence="14">The sequence shown here is derived from an EMBL/GenBank/DDBJ whole genome shotgun (WGS) entry which is preliminary data.</text>
</comment>
<proteinExistence type="inferred from homology"/>
<feature type="transmembrane region" description="Helical" evidence="13">
    <location>
        <begin position="353"/>
        <end position="374"/>
    </location>
</feature>
<feature type="region of interest" description="Disordered" evidence="12">
    <location>
        <begin position="77"/>
        <end position="123"/>
    </location>
</feature>
<dbReference type="InterPro" id="IPR000537">
    <property type="entry name" value="UbiA_prenyltransferase"/>
</dbReference>